<proteinExistence type="predicted"/>
<organism evidence="1 2">
    <name type="scientific">Gossypium arboreum</name>
    <name type="common">Tree cotton</name>
    <name type="synonym">Gossypium nanking</name>
    <dbReference type="NCBI Taxonomy" id="29729"/>
    <lineage>
        <taxon>Eukaryota</taxon>
        <taxon>Viridiplantae</taxon>
        <taxon>Streptophyta</taxon>
        <taxon>Embryophyta</taxon>
        <taxon>Tracheophyta</taxon>
        <taxon>Spermatophyta</taxon>
        <taxon>Magnoliopsida</taxon>
        <taxon>eudicotyledons</taxon>
        <taxon>Gunneridae</taxon>
        <taxon>Pentapetalae</taxon>
        <taxon>rosids</taxon>
        <taxon>malvids</taxon>
        <taxon>Malvales</taxon>
        <taxon>Malvaceae</taxon>
        <taxon>Malvoideae</taxon>
        <taxon>Gossypium</taxon>
    </lineage>
</organism>
<dbReference type="Proteomes" id="UP001358586">
    <property type="component" value="Chromosome 11"/>
</dbReference>
<comment type="caution">
    <text evidence="1">The sequence shown here is derived from an EMBL/GenBank/DDBJ whole genome shotgun (WGS) entry which is preliminary data.</text>
</comment>
<reference evidence="1 2" key="1">
    <citation type="submission" date="2023-03" db="EMBL/GenBank/DDBJ databases">
        <title>WGS of Gossypium arboreum.</title>
        <authorList>
            <person name="Yu D."/>
        </authorList>
    </citation>
    <scope>NUCLEOTIDE SEQUENCE [LARGE SCALE GENOMIC DNA]</scope>
    <source>
        <tissue evidence="1">Leaf</tissue>
    </source>
</reference>
<name>A0ABR0N7I2_GOSAR</name>
<protein>
    <submittedName>
        <fullName evidence="1">Uncharacterized protein</fullName>
    </submittedName>
</protein>
<accession>A0ABR0N7I2</accession>
<gene>
    <name evidence="1" type="ORF">PVK06_041182</name>
</gene>
<evidence type="ECO:0000313" key="1">
    <source>
        <dbReference type="EMBL" id="KAK5786545.1"/>
    </source>
</evidence>
<keyword evidence="2" id="KW-1185">Reference proteome</keyword>
<evidence type="ECO:0000313" key="2">
    <source>
        <dbReference type="Proteomes" id="UP001358586"/>
    </source>
</evidence>
<sequence>MHPQSNSRRMMSKIGAPFAATTPKALNISLGIALHETMEERMVKATKRDRMKLNSYGSLVANLEKVGVEALIRDRNGNWIIRSYRHIHCQYVEAELGEL</sequence>
<dbReference type="EMBL" id="JARKNE010000011">
    <property type="protein sequence ID" value="KAK5786545.1"/>
    <property type="molecule type" value="Genomic_DNA"/>
</dbReference>